<name>A0A2S0VX37_9ALTE</name>
<sequence>MSAVHHFNDENFFLELGQLDPENVAFLADSFQRLPSNPYKDGSFRVRRFSHFKCVNDDLTHLPHKKFTQSAVYNRFQGDVVRDYEEIEDEVVESEAFVEMFHYFKTMAHVKDHADIDVHQIRVLASANHNTPVAPEGVHQDGFDKIGIFVIRREHITGGEINVHLSRDTKPIMSYAFDHGEFIILNDKRFWHGAATISATDEQNAYMDVFVLTACD</sequence>
<evidence type="ECO:0000313" key="1">
    <source>
        <dbReference type="EMBL" id="AWB68753.1"/>
    </source>
</evidence>
<accession>A0A2S0VX37</accession>
<dbReference type="RefSeq" id="WP_108604805.1">
    <property type="nucleotide sequence ID" value="NZ_CP026604.1"/>
</dbReference>
<dbReference type="KEGG" id="cate:C2869_21170"/>
<evidence type="ECO:0000313" key="2">
    <source>
        <dbReference type="Proteomes" id="UP000244441"/>
    </source>
</evidence>
<dbReference type="InterPro" id="IPR018724">
    <property type="entry name" value="2OG-Fe_dioxygenase"/>
</dbReference>
<dbReference type="EMBL" id="CP026604">
    <property type="protein sequence ID" value="AWB68753.1"/>
    <property type="molecule type" value="Genomic_DNA"/>
</dbReference>
<dbReference type="Proteomes" id="UP000244441">
    <property type="component" value="Chromosome"/>
</dbReference>
<protein>
    <recommendedName>
        <fullName evidence="3">2OG-Fe dioxygenase family protein</fullName>
    </recommendedName>
</protein>
<organism evidence="1 2">
    <name type="scientific">Saccharobesus litoralis</name>
    <dbReference type="NCBI Taxonomy" id="2172099"/>
    <lineage>
        <taxon>Bacteria</taxon>
        <taxon>Pseudomonadati</taxon>
        <taxon>Pseudomonadota</taxon>
        <taxon>Gammaproteobacteria</taxon>
        <taxon>Alteromonadales</taxon>
        <taxon>Alteromonadaceae</taxon>
        <taxon>Saccharobesus</taxon>
    </lineage>
</organism>
<dbReference type="OrthoDB" id="6681382at2"/>
<reference evidence="1 2" key="1">
    <citation type="submission" date="2018-01" db="EMBL/GenBank/DDBJ databases">
        <title>Genome sequence of a Cantenovulum-like bacteria.</title>
        <authorList>
            <person name="Tan W.R."/>
            <person name="Lau N.-S."/>
            <person name="Go F."/>
            <person name="Amirul A.-A.A."/>
        </authorList>
    </citation>
    <scope>NUCLEOTIDE SEQUENCE [LARGE SCALE GENOMIC DNA]</scope>
    <source>
        <strain evidence="1 2">CCB-QB4</strain>
    </source>
</reference>
<dbReference type="AlphaFoldDB" id="A0A2S0VX37"/>
<dbReference type="Gene3D" id="2.60.120.620">
    <property type="entry name" value="q2cbj1_9rhob like domain"/>
    <property type="match status" value="1"/>
</dbReference>
<evidence type="ECO:0008006" key="3">
    <source>
        <dbReference type="Google" id="ProtNLM"/>
    </source>
</evidence>
<keyword evidence="2" id="KW-1185">Reference proteome</keyword>
<dbReference type="Pfam" id="PF10014">
    <property type="entry name" value="2OG-Fe_Oxy_2"/>
    <property type="match status" value="1"/>
</dbReference>
<dbReference type="GO" id="GO:0051213">
    <property type="term" value="F:dioxygenase activity"/>
    <property type="evidence" value="ECO:0007669"/>
    <property type="project" value="InterPro"/>
</dbReference>
<proteinExistence type="predicted"/>
<gene>
    <name evidence="1" type="ORF">C2869_21170</name>
</gene>